<feature type="transmembrane region" description="Helical" evidence="1">
    <location>
        <begin position="9"/>
        <end position="28"/>
    </location>
</feature>
<dbReference type="PANTHER" id="PTHR33121:SF70">
    <property type="entry name" value="SIGNALING PROTEIN YKOW"/>
    <property type="match status" value="1"/>
</dbReference>
<dbReference type="PROSITE" id="PS50883">
    <property type="entry name" value="EAL"/>
    <property type="match status" value="1"/>
</dbReference>
<accession>A0ABT4YWA9</accession>
<feature type="domain" description="EAL" evidence="2">
    <location>
        <begin position="262"/>
        <end position="512"/>
    </location>
</feature>
<dbReference type="InterPro" id="IPR001633">
    <property type="entry name" value="EAL_dom"/>
</dbReference>
<dbReference type="Gene3D" id="3.30.70.270">
    <property type="match status" value="1"/>
</dbReference>
<dbReference type="InterPro" id="IPR035919">
    <property type="entry name" value="EAL_sf"/>
</dbReference>
<dbReference type="Gene3D" id="3.20.20.450">
    <property type="entry name" value="EAL domain"/>
    <property type="match status" value="1"/>
</dbReference>
<dbReference type="Pfam" id="PF00990">
    <property type="entry name" value="GGDEF"/>
    <property type="match status" value="1"/>
</dbReference>
<dbReference type="RefSeq" id="WP_272139991.1">
    <property type="nucleotide sequence ID" value="NZ_JAQLOI010000003.1"/>
</dbReference>
<dbReference type="SMART" id="SM00052">
    <property type="entry name" value="EAL"/>
    <property type="match status" value="1"/>
</dbReference>
<evidence type="ECO:0000313" key="4">
    <source>
        <dbReference type="Proteomes" id="UP001210678"/>
    </source>
</evidence>
<dbReference type="Pfam" id="PF00563">
    <property type="entry name" value="EAL"/>
    <property type="match status" value="1"/>
</dbReference>
<protein>
    <submittedName>
        <fullName evidence="3">GGDEF domain-containing phosphodiesterase</fullName>
    </submittedName>
</protein>
<dbReference type="InterPro" id="IPR000160">
    <property type="entry name" value="GGDEF_dom"/>
</dbReference>
<keyword evidence="1" id="KW-0812">Transmembrane</keyword>
<dbReference type="InterPro" id="IPR050706">
    <property type="entry name" value="Cyclic-di-GMP_PDE-like"/>
</dbReference>
<name>A0ABT4YWA9_9VIBR</name>
<dbReference type="SUPFAM" id="SSF141868">
    <property type="entry name" value="EAL domain-like"/>
    <property type="match status" value="1"/>
</dbReference>
<dbReference type="PANTHER" id="PTHR33121">
    <property type="entry name" value="CYCLIC DI-GMP PHOSPHODIESTERASE PDEF"/>
    <property type="match status" value="1"/>
</dbReference>
<dbReference type="SMART" id="SM00267">
    <property type="entry name" value="GGDEF"/>
    <property type="match status" value="1"/>
</dbReference>
<comment type="caution">
    <text evidence="3">The sequence shown here is derived from an EMBL/GenBank/DDBJ whole genome shotgun (WGS) entry which is preliminary data.</text>
</comment>
<sequence length="525" mass="60088">MQEQLRKQIIRDSIISLAVLVLATIWFTKYETFESIMLFLQQHESWELDELFLVLLLSPAILLWFAMRRFRDALTQNRQRVLAEQEFQNKLKFDSLTGLPNNAFLESLLDEKIEAINNSNNTLVFVIISIVKYEALYECHSSQEIDDSLIKLRNRISDISDLDWIIAKPSRNRFALVIEIPEEKNIEVLAHKLSEQLKFIPLNTSEPVIQCKLGLTYFNDNDEPISSVNMMMQAYEALPKIQHDDTAYTIFQKAEEANKLNDCKLRKELSSAISNNELVLHFQPQVVLNSGEILSAEALVRWNHPEKGFLTPDKFIHLIDHHPISSFFGEWVIEAALNQIKKDARVAISVNITVCHIERAEFSQSLAKLLSRYPMVSPSKLKIELTESAGITDYKKVALSMKACTALGIRFSLDDFGTGYSALNQLRVLPIAQIKIDRSFIRNFLTDQTDFMMVSSLIGLASNFNLEVVAEGVETLEQLAKLNDLGCHKVQGFLFSKPLSAPEFVSWINEYNELNFLPKKQVIRQ</sequence>
<evidence type="ECO:0000256" key="1">
    <source>
        <dbReference type="SAM" id="Phobius"/>
    </source>
</evidence>
<dbReference type="Proteomes" id="UP001210678">
    <property type="component" value="Unassembled WGS sequence"/>
</dbReference>
<reference evidence="3 4" key="1">
    <citation type="submission" date="2023-01" db="EMBL/GenBank/DDBJ databases">
        <title>Vibrio sp. KJ40-1 sp.nov, isolated from marine algae.</title>
        <authorList>
            <person name="Butt M."/>
            <person name="Kim J.M.J."/>
            <person name="Jeon C.O.C."/>
        </authorList>
    </citation>
    <scope>NUCLEOTIDE SEQUENCE [LARGE SCALE GENOMIC DNA]</scope>
    <source>
        <strain evidence="3 4">KJ40-1</strain>
    </source>
</reference>
<keyword evidence="4" id="KW-1185">Reference proteome</keyword>
<keyword evidence="1" id="KW-1133">Transmembrane helix</keyword>
<dbReference type="SUPFAM" id="SSF55073">
    <property type="entry name" value="Nucleotide cyclase"/>
    <property type="match status" value="1"/>
</dbReference>
<keyword evidence="1" id="KW-0472">Membrane</keyword>
<dbReference type="InterPro" id="IPR029787">
    <property type="entry name" value="Nucleotide_cyclase"/>
</dbReference>
<proteinExistence type="predicted"/>
<dbReference type="CDD" id="cd01948">
    <property type="entry name" value="EAL"/>
    <property type="match status" value="1"/>
</dbReference>
<dbReference type="EMBL" id="JAQLOI010000003">
    <property type="protein sequence ID" value="MDB1125877.1"/>
    <property type="molecule type" value="Genomic_DNA"/>
</dbReference>
<dbReference type="InterPro" id="IPR043128">
    <property type="entry name" value="Rev_trsase/Diguanyl_cyclase"/>
</dbReference>
<gene>
    <name evidence="3" type="ORF">PGX00_20315</name>
</gene>
<organism evidence="3 4">
    <name type="scientific">Vibrio algarum</name>
    <dbReference type="NCBI Taxonomy" id="3020714"/>
    <lineage>
        <taxon>Bacteria</taxon>
        <taxon>Pseudomonadati</taxon>
        <taxon>Pseudomonadota</taxon>
        <taxon>Gammaproteobacteria</taxon>
        <taxon>Vibrionales</taxon>
        <taxon>Vibrionaceae</taxon>
        <taxon>Vibrio</taxon>
    </lineage>
</organism>
<evidence type="ECO:0000259" key="2">
    <source>
        <dbReference type="PROSITE" id="PS50883"/>
    </source>
</evidence>
<evidence type="ECO:0000313" key="3">
    <source>
        <dbReference type="EMBL" id="MDB1125877.1"/>
    </source>
</evidence>